<proteinExistence type="predicted"/>
<dbReference type="Proteomes" id="UP000293925">
    <property type="component" value="Unassembled WGS sequence"/>
</dbReference>
<dbReference type="AlphaFoldDB" id="A0A4R0PUB4"/>
<keyword evidence="2" id="KW-1185">Reference proteome</keyword>
<name>A0A4R0PUB4_9SPHI</name>
<evidence type="ECO:0000313" key="2">
    <source>
        <dbReference type="Proteomes" id="UP000293925"/>
    </source>
</evidence>
<evidence type="ECO:0000313" key="1">
    <source>
        <dbReference type="EMBL" id="TCD25599.1"/>
    </source>
</evidence>
<accession>A0A4R0PUB4</accession>
<protein>
    <recommendedName>
        <fullName evidence="3">FAS1 domain-containing protein</fullName>
    </recommendedName>
</protein>
<dbReference type="RefSeq" id="WP_131531525.1">
    <property type="nucleotide sequence ID" value="NZ_SJSO01000012.1"/>
</dbReference>
<evidence type="ECO:0008006" key="3">
    <source>
        <dbReference type="Google" id="ProtNLM"/>
    </source>
</evidence>
<dbReference type="InterPro" id="IPR036378">
    <property type="entry name" value="FAS1_dom_sf"/>
</dbReference>
<organism evidence="1 2">
    <name type="scientific">Pedobacter psychrodurus</name>
    <dbReference type="NCBI Taxonomy" id="2530456"/>
    <lineage>
        <taxon>Bacteria</taxon>
        <taxon>Pseudomonadati</taxon>
        <taxon>Bacteroidota</taxon>
        <taxon>Sphingobacteriia</taxon>
        <taxon>Sphingobacteriales</taxon>
        <taxon>Sphingobacteriaceae</taxon>
        <taxon>Pedobacter</taxon>
    </lineage>
</organism>
<gene>
    <name evidence="1" type="ORF">EZ456_15185</name>
</gene>
<dbReference type="EMBL" id="SJSO01000012">
    <property type="protein sequence ID" value="TCD25599.1"/>
    <property type="molecule type" value="Genomic_DNA"/>
</dbReference>
<dbReference type="OrthoDB" id="654858at2"/>
<sequence length="210" mass="23324">MAITLFILSCKKGDDGAYNYENEANVFDGNAYAYLKSQTGQYDSLLKVCDRVTWVKDTLTNSKAITFFSLTNRNFSIALNALNNLRISQNKKALGISTLDVDQLGILLDRYIVRKKITTDSLHFADGAFLTSTHFNYGMNAQELNSNASGYVFGGPKGVVYSDIKNSQYTKEWKSATTQAVNIATNNAIIHVLSASHEFGFGEFLIRLNK</sequence>
<dbReference type="Gene3D" id="2.30.180.10">
    <property type="entry name" value="FAS1 domain"/>
    <property type="match status" value="1"/>
</dbReference>
<reference evidence="1 2" key="1">
    <citation type="submission" date="2019-02" db="EMBL/GenBank/DDBJ databases">
        <title>Pedobacter sp. RP-3-21 sp. nov., isolated from Arctic soil.</title>
        <authorList>
            <person name="Dahal R.H."/>
        </authorList>
    </citation>
    <scope>NUCLEOTIDE SEQUENCE [LARGE SCALE GENOMIC DNA]</scope>
    <source>
        <strain evidence="1 2">RP-3-21</strain>
    </source>
</reference>
<comment type="caution">
    <text evidence="1">The sequence shown here is derived from an EMBL/GenBank/DDBJ whole genome shotgun (WGS) entry which is preliminary data.</text>
</comment>